<dbReference type="EMBL" id="CP103424">
    <property type="protein sequence ID" value="UWD35438.1"/>
    <property type="molecule type" value="Genomic_DNA"/>
</dbReference>
<protein>
    <submittedName>
        <fullName evidence="2">Fic family protein</fullName>
    </submittedName>
</protein>
<dbReference type="InterPro" id="IPR003812">
    <property type="entry name" value="Fido"/>
</dbReference>
<dbReference type="PROSITE" id="PS51459">
    <property type="entry name" value="FIDO"/>
    <property type="match status" value="1"/>
</dbReference>
<keyword evidence="3" id="KW-1185">Reference proteome</keyword>
<evidence type="ECO:0000313" key="2">
    <source>
        <dbReference type="EMBL" id="UWD35438.1"/>
    </source>
</evidence>
<organism evidence="2 3">
    <name type="scientific">Mycoplasma cottewii</name>
    <dbReference type="NCBI Taxonomy" id="51364"/>
    <lineage>
        <taxon>Bacteria</taxon>
        <taxon>Bacillati</taxon>
        <taxon>Mycoplasmatota</taxon>
        <taxon>Mollicutes</taxon>
        <taxon>Mycoplasmataceae</taxon>
        <taxon>Mycoplasma</taxon>
    </lineage>
</organism>
<dbReference type="InterPro" id="IPR040198">
    <property type="entry name" value="Fido_containing"/>
</dbReference>
<gene>
    <name evidence="2" type="ORF">NX779_02745</name>
</gene>
<dbReference type="Proteomes" id="UP001059819">
    <property type="component" value="Chromosome"/>
</dbReference>
<dbReference type="SUPFAM" id="SSF140931">
    <property type="entry name" value="Fic-like"/>
    <property type="match status" value="1"/>
</dbReference>
<dbReference type="PANTHER" id="PTHR13504:SF38">
    <property type="entry name" value="FIDO DOMAIN-CONTAINING PROTEIN"/>
    <property type="match status" value="1"/>
</dbReference>
<dbReference type="PANTHER" id="PTHR13504">
    <property type="entry name" value="FIDO DOMAIN-CONTAINING PROTEIN DDB_G0283145"/>
    <property type="match status" value="1"/>
</dbReference>
<dbReference type="Gene3D" id="1.10.3290.10">
    <property type="entry name" value="Fido-like domain"/>
    <property type="match status" value="1"/>
</dbReference>
<evidence type="ECO:0000313" key="3">
    <source>
        <dbReference type="Proteomes" id="UP001059819"/>
    </source>
</evidence>
<feature type="domain" description="Fido" evidence="1">
    <location>
        <begin position="3"/>
        <end position="163"/>
    </location>
</feature>
<proteinExistence type="predicted"/>
<sequence>MTLTKNNILNIHKEMLKLTNFFHLSKFKKTQNHIQKITKIDENTYTKEIIFTPLEPFQTPTAIKQICDEFNKYNNSIDPLLLIPIFIHDFLCIHPFNDGNGRVSRVLTTLLLLQNDIDIARYISIDEMIYKNLKEYYDSLALSSQNWIDNNEDKLFFIKYFLKIILLSYEQLNNLSNINNESSAMKIVVNAVKTKLGSFTKQDIVDLCVSISVSSVEQCLSTLVKENKIATKNSGKNTIYYALDI</sequence>
<name>A0ABY5U1T1_9MOLU</name>
<reference evidence="2" key="1">
    <citation type="submission" date="2022-08" db="EMBL/GenBank/DDBJ databases">
        <title>Complete genome sequence of Mycoplasma cottewii type strain VIS.</title>
        <authorList>
            <person name="Spergser J."/>
        </authorList>
    </citation>
    <scope>NUCLEOTIDE SEQUENCE</scope>
    <source>
        <strain evidence="2">VIS</strain>
    </source>
</reference>
<dbReference type="Pfam" id="PF02661">
    <property type="entry name" value="Fic"/>
    <property type="match status" value="1"/>
</dbReference>
<dbReference type="InterPro" id="IPR036597">
    <property type="entry name" value="Fido-like_dom_sf"/>
</dbReference>
<accession>A0ABY5U1T1</accession>
<evidence type="ECO:0000259" key="1">
    <source>
        <dbReference type="PROSITE" id="PS51459"/>
    </source>
</evidence>